<feature type="compositionally biased region" description="Low complexity" evidence="1">
    <location>
        <begin position="225"/>
        <end position="244"/>
    </location>
</feature>
<evidence type="ECO:0000313" key="4">
    <source>
        <dbReference type="Proteomes" id="UP001151760"/>
    </source>
</evidence>
<feature type="region of interest" description="Disordered" evidence="1">
    <location>
        <begin position="206"/>
        <end position="251"/>
    </location>
</feature>
<organism evidence="3 4">
    <name type="scientific">Tanacetum coccineum</name>
    <dbReference type="NCBI Taxonomy" id="301880"/>
    <lineage>
        <taxon>Eukaryota</taxon>
        <taxon>Viridiplantae</taxon>
        <taxon>Streptophyta</taxon>
        <taxon>Embryophyta</taxon>
        <taxon>Tracheophyta</taxon>
        <taxon>Spermatophyta</taxon>
        <taxon>Magnoliopsida</taxon>
        <taxon>eudicotyledons</taxon>
        <taxon>Gunneridae</taxon>
        <taxon>Pentapetalae</taxon>
        <taxon>asterids</taxon>
        <taxon>campanulids</taxon>
        <taxon>Asterales</taxon>
        <taxon>Asteraceae</taxon>
        <taxon>Asteroideae</taxon>
        <taxon>Anthemideae</taxon>
        <taxon>Anthemidinae</taxon>
        <taxon>Tanacetum</taxon>
    </lineage>
</organism>
<reference evidence="3" key="2">
    <citation type="submission" date="2022-01" db="EMBL/GenBank/DDBJ databases">
        <authorList>
            <person name="Yamashiro T."/>
            <person name="Shiraishi A."/>
            <person name="Satake H."/>
            <person name="Nakayama K."/>
        </authorList>
    </citation>
    <scope>NUCLEOTIDE SEQUENCE</scope>
</reference>
<keyword evidence="4" id="KW-1185">Reference proteome</keyword>
<feature type="region of interest" description="Disordered" evidence="1">
    <location>
        <begin position="1"/>
        <end position="20"/>
    </location>
</feature>
<name>A0ABQ4YN14_9ASTR</name>
<evidence type="ECO:0000259" key="2">
    <source>
        <dbReference type="Pfam" id="PF24626"/>
    </source>
</evidence>
<evidence type="ECO:0000256" key="1">
    <source>
        <dbReference type="SAM" id="MobiDB-lite"/>
    </source>
</evidence>
<comment type="caution">
    <text evidence="3">The sequence shown here is derived from an EMBL/GenBank/DDBJ whole genome shotgun (WGS) entry which is preliminary data.</text>
</comment>
<dbReference type="InterPro" id="IPR056924">
    <property type="entry name" value="SH3_Tf2-1"/>
</dbReference>
<accession>A0ABQ4YN14</accession>
<proteinExistence type="predicted"/>
<dbReference type="PANTHER" id="PTHR46148:SF59">
    <property type="entry name" value="NUCLEOTIDYLTRANSFERASE, RIBONUCLEASE H"/>
    <property type="match status" value="1"/>
</dbReference>
<dbReference type="PANTHER" id="PTHR46148">
    <property type="entry name" value="CHROMO DOMAIN-CONTAINING PROTEIN"/>
    <property type="match status" value="1"/>
</dbReference>
<reference evidence="3" key="1">
    <citation type="journal article" date="2022" name="Int. J. Mol. Sci.">
        <title>Draft Genome of Tanacetum Coccineum: Genomic Comparison of Closely Related Tanacetum-Family Plants.</title>
        <authorList>
            <person name="Yamashiro T."/>
            <person name="Shiraishi A."/>
            <person name="Nakayama K."/>
            <person name="Satake H."/>
        </authorList>
    </citation>
    <scope>NUCLEOTIDE SEQUENCE</scope>
</reference>
<dbReference type="Proteomes" id="UP001151760">
    <property type="component" value="Unassembled WGS sequence"/>
</dbReference>
<feature type="domain" description="Tf2-1-like SH3-like" evidence="2">
    <location>
        <begin position="97"/>
        <end position="161"/>
    </location>
</feature>
<feature type="compositionally biased region" description="Polar residues" evidence="1">
    <location>
        <begin position="1"/>
        <end position="13"/>
    </location>
</feature>
<dbReference type="EMBL" id="BQNB010010581">
    <property type="protein sequence ID" value="GJS79213.1"/>
    <property type="molecule type" value="Genomic_DNA"/>
</dbReference>
<protein>
    <recommendedName>
        <fullName evidence="2">Tf2-1-like SH3-like domain-containing protein</fullName>
    </recommendedName>
</protein>
<sequence length="251" mass="28699">MSRVGNKSSSRVNTAKEVDINKKTENQVKMTKLSMEWKRLCKIKAKAEVGESKLIGPEIVQETTDKIIQIKERLKTARDRQKSYADNRRKPLKFSRGDKVLLKVLPWKGIVYFGKGSKLSPRYVGPFEIVKRVGPVAYRLHLPQELVGIHDTFHVSNLKKFLADVKLHVPLEEIKIEKGLCFVEEPIEVMDRDVKKLKQSNGYLLKDKNQVKTDKTEHGNEKSVKSQVNQSKSQSQKSKSTSQQVKDEAES</sequence>
<feature type="compositionally biased region" description="Basic and acidic residues" evidence="1">
    <location>
        <begin position="206"/>
        <end position="224"/>
    </location>
</feature>
<evidence type="ECO:0000313" key="3">
    <source>
        <dbReference type="EMBL" id="GJS79213.1"/>
    </source>
</evidence>
<gene>
    <name evidence="3" type="ORF">Tco_0729094</name>
</gene>
<dbReference type="Pfam" id="PF24626">
    <property type="entry name" value="SH3_Tf2-1"/>
    <property type="match status" value="1"/>
</dbReference>